<dbReference type="Pfam" id="PF08220">
    <property type="entry name" value="HTH_DeoR"/>
    <property type="match status" value="1"/>
</dbReference>
<keyword evidence="3" id="KW-0805">Transcription regulation</keyword>
<dbReference type="InterPro" id="IPR036390">
    <property type="entry name" value="WH_DNA-bd_sf"/>
</dbReference>
<evidence type="ECO:0000313" key="9">
    <source>
        <dbReference type="Proteomes" id="UP000405524"/>
    </source>
</evidence>
<dbReference type="InterPro" id="IPR014036">
    <property type="entry name" value="DeoR-like_C"/>
</dbReference>
<evidence type="ECO:0000313" key="8">
    <source>
        <dbReference type="EMBL" id="VWL98207.1"/>
    </source>
</evidence>
<evidence type="ECO:0000256" key="6">
    <source>
        <dbReference type="ARBA" id="ARBA00024937"/>
    </source>
</evidence>
<dbReference type="EMBL" id="CABWIC010000011">
    <property type="protein sequence ID" value="VWL98207.1"/>
    <property type="molecule type" value="Genomic_DNA"/>
</dbReference>
<reference evidence="8 9" key="1">
    <citation type="submission" date="2019-10" db="EMBL/GenBank/DDBJ databases">
        <authorList>
            <person name="Wolf R A."/>
        </authorList>
    </citation>
    <scope>NUCLEOTIDE SEQUENCE [LARGE SCALE GENOMIC DNA]</scope>
    <source>
        <strain evidence="8">Collinsella_intestinalis_DSM_13632</strain>
    </source>
</reference>
<dbReference type="InterPro" id="IPR050313">
    <property type="entry name" value="Carb_Metab_HTH_regulators"/>
</dbReference>
<dbReference type="GeneID" id="77466004"/>
<dbReference type="SUPFAM" id="SSF46785">
    <property type="entry name" value="Winged helix' DNA-binding domain"/>
    <property type="match status" value="1"/>
</dbReference>
<keyword evidence="2" id="KW-0678">Repressor</keyword>
<evidence type="ECO:0000256" key="4">
    <source>
        <dbReference type="ARBA" id="ARBA00023125"/>
    </source>
</evidence>
<keyword evidence="5" id="KW-0804">Transcription</keyword>
<dbReference type="RefSeq" id="WP_226803325.1">
    <property type="nucleotide sequence ID" value="NZ_CABWIC010000011.1"/>
</dbReference>
<evidence type="ECO:0000256" key="3">
    <source>
        <dbReference type="ARBA" id="ARBA00023015"/>
    </source>
</evidence>
<dbReference type="PANTHER" id="PTHR30363">
    <property type="entry name" value="HTH-TYPE TRANSCRIPTIONAL REGULATOR SRLR-RELATED"/>
    <property type="match status" value="1"/>
</dbReference>
<dbReference type="Pfam" id="PF00455">
    <property type="entry name" value="DeoRC"/>
    <property type="match status" value="1"/>
</dbReference>
<feature type="domain" description="HTH deoR-type" evidence="7">
    <location>
        <begin position="3"/>
        <end position="58"/>
    </location>
</feature>
<protein>
    <recommendedName>
        <fullName evidence="1">Lactose phosphotransferase system repressor</fullName>
    </recommendedName>
</protein>
<keyword evidence="8" id="KW-0808">Transferase</keyword>
<organism evidence="8 9">
    <name type="scientific">Collinsella intestinalis</name>
    <dbReference type="NCBI Taxonomy" id="147207"/>
    <lineage>
        <taxon>Bacteria</taxon>
        <taxon>Bacillati</taxon>
        <taxon>Actinomycetota</taxon>
        <taxon>Coriobacteriia</taxon>
        <taxon>Coriobacteriales</taxon>
        <taxon>Coriobacteriaceae</taxon>
        <taxon>Collinsella</taxon>
    </lineage>
</organism>
<dbReference type="GO" id="GO:0003677">
    <property type="term" value="F:DNA binding"/>
    <property type="evidence" value="ECO:0007669"/>
    <property type="project" value="UniProtKB-KW"/>
</dbReference>
<dbReference type="Proteomes" id="UP000405524">
    <property type="component" value="Unassembled WGS sequence"/>
</dbReference>
<dbReference type="PROSITE" id="PS51000">
    <property type="entry name" value="HTH_DEOR_2"/>
    <property type="match status" value="1"/>
</dbReference>
<evidence type="ECO:0000256" key="1">
    <source>
        <dbReference type="ARBA" id="ARBA00021390"/>
    </source>
</evidence>
<gene>
    <name evidence="8" type="primary">lacR</name>
    <name evidence="8" type="ORF">JKKLCJKK_01019</name>
</gene>
<dbReference type="Gene3D" id="1.10.10.10">
    <property type="entry name" value="Winged helix-like DNA-binding domain superfamily/Winged helix DNA-binding domain"/>
    <property type="match status" value="1"/>
</dbReference>
<evidence type="ECO:0000259" key="7">
    <source>
        <dbReference type="PROSITE" id="PS51000"/>
    </source>
</evidence>
<dbReference type="PRINTS" id="PR00037">
    <property type="entry name" value="HTHLACR"/>
</dbReference>
<dbReference type="AlphaFoldDB" id="A0A5K1J5S3"/>
<dbReference type="SMART" id="SM00420">
    <property type="entry name" value="HTH_DEOR"/>
    <property type="match status" value="1"/>
</dbReference>
<dbReference type="PANTHER" id="PTHR30363:SF4">
    <property type="entry name" value="GLYCEROL-3-PHOSPHATE REGULON REPRESSOR"/>
    <property type="match status" value="1"/>
</dbReference>
<evidence type="ECO:0000256" key="2">
    <source>
        <dbReference type="ARBA" id="ARBA00022491"/>
    </source>
</evidence>
<comment type="function">
    <text evidence="6">Repressor of the lactose catabolism operon. Galactose-6-phosphate is the inducer.</text>
</comment>
<dbReference type="InterPro" id="IPR037171">
    <property type="entry name" value="NagB/RpiA_transferase-like"/>
</dbReference>
<keyword evidence="4" id="KW-0238">DNA-binding</keyword>
<sequence>MIKAERQDRLMRLIESQGTVSVKEIVDALGVSDMTVRRDLEELAGAGEVIRVHGGARSASSQHRSMIRHEYSHIEKRARHASEKIDIARTAAGLVEEDSTIFLGTGTTIEQMVPLLPSCNLRIITNSQSIFTLLEPNETYELCLIGGKYRRRTTAFVGPVAEDAISTLGIDVAFIGANGICFDAVSTSNMDEGRIQQLAFDQADTRYLVADSSKIGQRDFYTFYRLSNIDALICEGSIADEKRQQVEEFTKVIC</sequence>
<dbReference type="InterPro" id="IPR018356">
    <property type="entry name" value="Tscrpt_reg_HTH_DeoR_CS"/>
</dbReference>
<dbReference type="SMART" id="SM01134">
    <property type="entry name" value="DeoRC"/>
    <property type="match status" value="1"/>
</dbReference>
<dbReference type="InterPro" id="IPR036388">
    <property type="entry name" value="WH-like_DNA-bd_sf"/>
</dbReference>
<dbReference type="GO" id="GO:0016740">
    <property type="term" value="F:transferase activity"/>
    <property type="evidence" value="ECO:0007669"/>
    <property type="project" value="UniProtKB-KW"/>
</dbReference>
<evidence type="ECO:0000256" key="5">
    <source>
        <dbReference type="ARBA" id="ARBA00023163"/>
    </source>
</evidence>
<dbReference type="InterPro" id="IPR001034">
    <property type="entry name" value="DeoR_HTH"/>
</dbReference>
<proteinExistence type="predicted"/>
<dbReference type="SUPFAM" id="SSF100950">
    <property type="entry name" value="NagB/RpiA/CoA transferase-like"/>
    <property type="match status" value="1"/>
</dbReference>
<accession>A0A5K1J5S3</accession>
<dbReference type="PROSITE" id="PS00894">
    <property type="entry name" value="HTH_DEOR_1"/>
    <property type="match status" value="1"/>
</dbReference>
<dbReference type="GO" id="GO:0003700">
    <property type="term" value="F:DNA-binding transcription factor activity"/>
    <property type="evidence" value="ECO:0007669"/>
    <property type="project" value="InterPro"/>
</dbReference>
<dbReference type="Gene3D" id="3.40.50.1360">
    <property type="match status" value="1"/>
</dbReference>
<name>A0A5K1J5S3_9ACTN</name>